<organism evidence="2">
    <name type="scientific">marine metagenome</name>
    <dbReference type="NCBI Taxonomy" id="408172"/>
    <lineage>
        <taxon>unclassified sequences</taxon>
        <taxon>metagenomes</taxon>
        <taxon>ecological metagenomes</taxon>
    </lineage>
</organism>
<dbReference type="Pfam" id="PF05118">
    <property type="entry name" value="Asp_Arg_Hydrox"/>
    <property type="match status" value="1"/>
</dbReference>
<dbReference type="AlphaFoldDB" id="A0A382GSB7"/>
<protein>
    <recommendedName>
        <fullName evidence="1">Aspartyl/asparaginy/proline hydroxylase domain-containing protein</fullName>
    </recommendedName>
</protein>
<evidence type="ECO:0000313" key="2">
    <source>
        <dbReference type="EMBL" id="SVB77463.1"/>
    </source>
</evidence>
<evidence type="ECO:0000259" key="1">
    <source>
        <dbReference type="Pfam" id="PF05118"/>
    </source>
</evidence>
<sequence>MDITATLQDKRNIDTELIKQELISCKINLEAREHTIRQVGLQSIENNFDPELSCGKVKELRYPEKKFSHPILNIPYTNSLLKELNMFRTRVLIMGPQSCYSYHKDPTERIHIPLETNRKALFIVDKLVYTGKDIIAGSCYKFDTRKMHIAVNGHRIKTRIHIAGSVF</sequence>
<gene>
    <name evidence="2" type="ORF">METZ01_LOCUS230317</name>
</gene>
<reference evidence="2" key="1">
    <citation type="submission" date="2018-05" db="EMBL/GenBank/DDBJ databases">
        <authorList>
            <person name="Lanie J.A."/>
            <person name="Ng W.-L."/>
            <person name="Kazmierczak K.M."/>
            <person name="Andrzejewski T.M."/>
            <person name="Davidsen T.M."/>
            <person name="Wayne K.J."/>
            <person name="Tettelin H."/>
            <person name="Glass J.I."/>
            <person name="Rusch D."/>
            <person name="Podicherti R."/>
            <person name="Tsui H.-C.T."/>
            <person name="Winkler M.E."/>
        </authorList>
    </citation>
    <scope>NUCLEOTIDE SEQUENCE</scope>
</reference>
<dbReference type="InterPro" id="IPR007803">
    <property type="entry name" value="Asp/Arg/Pro-Hydrxlase"/>
</dbReference>
<dbReference type="SUPFAM" id="SSF51197">
    <property type="entry name" value="Clavaminate synthase-like"/>
    <property type="match status" value="1"/>
</dbReference>
<dbReference type="InterPro" id="IPR027443">
    <property type="entry name" value="IPNS-like_sf"/>
</dbReference>
<dbReference type="Gene3D" id="2.60.120.330">
    <property type="entry name" value="B-lactam Antibiotic, Isopenicillin N Synthase, Chain"/>
    <property type="match status" value="1"/>
</dbReference>
<accession>A0A382GSB7</accession>
<name>A0A382GSB7_9ZZZZ</name>
<dbReference type="EMBL" id="UINC01056894">
    <property type="protein sequence ID" value="SVB77463.1"/>
    <property type="molecule type" value="Genomic_DNA"/>
</dbReference>
<proteinExistence type="predicted"/>
<feature type="domain" description="Aspartyl/asparaginy/proline hydroxylase" evidence="1">
    <location>
        <begin position="59"/>
        <end position="161"/>
    </location>
</feature>